<dbReference type="PANTHER" id="PTHR48081:SF8">
    <property type="entry name" value="ALPHA_BETA HYDROLASE FOLD-3 DOMAIN-CONTAINING PROTEIN-RELATED"/>
    <property type="match status" value="1"/>
</dbReference>
<dbReference type="InterPro" id="IPR050300">
    <property type="entry name" value="GDXG_lipolytic_enzyme"/>
</dbReference>
<evidence type="ECO:0000256" key="1">
    <source>
        <dbReference type="ARBA" id="ARBA00022801"/>
    </source>
</evidence>
<dbReference type="AlphaFoldDB" id="A0AAV5AP49"/>
<sequence>MAQNAHLATPDPEWAAMSEHIPIGKPAVSVQVLREETEVLRARLLASADKGPTEGLKVIERSLEVENGEIRARVYIPDVQENEAGANGFPLMSWFYGGGFVLGSIDDDDGMLRNLAVSSRIVCVGADYRKAPENPFPTAVNDSYAAFKWALNNSFEFSVDVSKGVIVAGLSSGANLAAVIAQKSLKDPELKEKLTGQLLVMPTVISPGTYPEKFKSELLSLDKDEDQRILRKDKFILNSEAYRGSADTTNPELSPLLAESFEGLPPAYIQIAGLDILRDEGLLYARLLKEAGVATRVDTYPGLPHGFHVAFKHFDATKIQQADFVDGLNWLLGRTA</sequence>
<evidence type="ECO:0000313" key="3">
    <source>
        <dbReference type="EMBL" id="GJJ13690.1"/>
    </source>
</evidence>
<reference evidence="3" key="1">
    <citation type="submission" date="2021-10" db="EMBL/GenBank/DDBJ databases">
        <title>De novo Genome Assembly of Clathrus columnatus (Basidiomycota, Fungi) Using Illumina and Nanopore Sequence Data.</title>
        <authorList>
            <person name="Ogiso-Tanaka E."/>
            <person name="Itagaki H."/>
            <person name="Hosoya T."/>
            <person name="Hosaka K."/>
        </authorList>
    </citation>
    <scope>NUCLEOTIDE SEQUENCE</scope>
    <source>
        <strain evidence="3">MO-923</strain>
    </source>
</reference>
<dbReference type="GO" id="GO:0016787">
    <property type="term" value="F:hydrolase activity"/>
    <property type="evidence" value="ECO:0007669"/>
    <property type="project" value="UniProtKB-KW"/>
</dbReference>
<comment type="caution">
    <text evidence="3">The sequence shown here is derived from an EMBL/GenBank/DDBJ whole genome shotgun (WGS) entry which is preliminary data.</text>
</comment>
<evidence type="ECO:0000259" key="2">
    <source>
        <dbReference type="Pfam" id="PF07859"/>
    </source>
</evidence>
<dbReference type="InterPro" id="IPR029058">
    <property type="entry name" value="AB_hydrolase_fold"/>
</dbReference>
<evidence type="ECO:0000313" key="4">
    <source>
        <dbReference type="Proteomes" id="UP001050691"/>
    </source>
</evidence>
<dbReference type="EMBL" id="BPWL01000009">
    <property type="protein sequence ID" value="GJJ13690.1"/>
    <property type="molecule type" value="Genomic_DNA"/>
</dbReference>
<dbReference type="SUPFAM" id="SSF53474">
    <property type="entry name" value="alpha/beta-Hydrolases"/>
    <property type="match status" value="1"/>
</dbReference>
<accession>A0AAV5AP49</accession>
<feature type="domain" description="Alpha/beta hydrolase fold-3" evidence="2">
    <location>
        <begin position="94"/>
        <end position="308"/>
    </location>
</feature>
<proteinExistence type="predicted"/>
<organism evidence="3 4">
    <name type="scientific">Clathrus columnatus</name>
    <dbReference type="NCBI Taxonomy" id="1419009"/>
    <lineage>
        <taxon>Eukaryota</taxon>
        <taxon>Fungi</taxon>
        <taxon>Dikarya</taxon>
        <taxon>Basidiomycota</taxon>
        <taxon>Agaricomycotina</taxon>
        <taxon>Agaricomycetes</taxon>
        <taxon>Phallomycetidae</taxon>
        <taxon>Phallales</taxon>
        <taxon>Clathraceae</taxon>
        <taxon>Clathrus</taxon>
    </lineage>
</organism>
<name>A0AAV5AP49_9AGAM</name>
<gene>
    <name evidence="3" type="ORF">Clacol_007946</name>
</gene>
<dbReference type="PANTHER" id="PTHR48081">
    <property type="entry name" value="AB HYDROLASE SUPERFAMILY PROTEIN C4A8.06C"/>
    <property type="match status" value="1"/>
</dbReference>
<keyword evidence="4" id="KW-1185">Reference proteome</keyword>
<dbReference type="Pfam" id="PF07859">
    <property type="entry name" value="Abhydrolase_3"/>
    <property type="match status" value="1"/>
</dbReference>
<dbReference type="Gene3D" id="3.40.50.1820">
    <property type="entry name" value="alpha/beta hydrolase"/>
    <property type="match status" value="1"/>
</dbReference>
<dbReference type="InterPro" id="IPR013094">
    <property type="entry name" value="AB_hydrolase_3"/>
</dbReference>
<keyword evidence="1" id="KW-0378">Hydrolase</keyword>
<protein>
    <recommendedName>
        <fullName evidence="2">Alpha/beta hydrolase fold-3 domain-containing protein</fullName>
    </recommendedName>
</protein>
<dbReference type="Proteomes" id="UP001050691">
    <property type="component" value="Unassembled WGS sequence"/>
</dbReference>